<gene>
    <name evidence="2" type="ORF">ENE75_14265</name>
</gene>
<name>A0A437JV37_9BURK</name>
<protein>
    <submittedName>
        <fullName evidence="2">DUF4384 domain-containing protein</fullName>
    </submittedName>
</protein>
<evidence type="ECO:0000259" key="1">
    <source>
        <dbReference type="Pfam" id="PF14326"/>
    </source>
</evidence>
<feature type="domain" description="DUF4384" evidence="1">
    <location>
        <begin position="35"/>
        <end position="113"/>
    </location>
</feature>
<organism evidence="2 3">
    <name type="scientific">Rubrivivax albus</name>
    <dbReference type="NCBI Taxonomy" id="2499835"/>
    <lineage>
        <taxon>Bacteria</taxon>
        <taxon>Pseudomonadati</taxon>
        <taxon>Pseudomonadota</taxon>
        <taxon>Betaproteobacteria</taxon>
        <taxon>Burkholderiales</taxon>
        <taxon>Sphaerotilaceae</taxon>
        <taxon>Rubrivivax</taxon>
    </lineage>
</organism>
<dbReference type="InterPro" id="IPR025493">
    <property type="entry name" value="DUF4384"/>
</dbReference>
<dbReference type="AlphaFoldDB" id="A0A437JV37"/>
<evidence type="ECO:0000313" key="3">
    <source>
        <dbReference type="Proteomes" id="UP000288178"/>
    </source>
</evidence>
<comment type="caution">
    <text evidence="2">The sequence shown here is derived from an EMBL/GenBank/DDBJ whole genome shotgun (WGS) entry which is preliminary data.</text>
</comment>
<dbReference type="EMBL" id="SACT01000004">
    <property type="protein sequence ID" value="RVT51129.1"/>
    <property type="molecule type" value="Genomic_DNA"/>
</dbReference>
<reference evidence="2 3" key="1">
    <citation type="submission" date="2019-01" db="EMBL/GenBank/DDBJ databases">
        <authorList>
            <person name="Chen W.-M."/>
        </authorList>
    </citation>
    <scope>NUCLEOTIDE SEQUENCE [LARGE SCALE GENOMIC DNA]</scope>
    <source>
        <strain evidence="2 3">ICH-3</strain>
    </source>
</reference>
<dbReference type="Pfam" id="PF14326">
    <property type="entry name" value="DUF4384"/>
    <property type="match status" value="1"/>
</dbReference>
<accession>A0A437JV37</accession>
<dbReference type="Proteomes" id="UP000288178">
    <property type="component" value="Unassembled WGS sequence"/>
</dbReference>
<keyword evidence="3" id="KW-1185">Reference proteome</keyword>
<evidence type="ECO:0000313" key="2">
    <source>
        <dbReference type="EMBL" id="RVT51129.1"/>
    </source>
</evidence>
<proteinExistence type="predicted"/>
<sequence>MPVPVPMTAPAMLAQIAAQADSQRQVSVRAERAQLKIGSDALSLAVTSSHAGYVYIAMAGSDGHTTLLFPNALDGQHRIGAGQTLVLPRPAWRLVAGGPPGTNRLLVAVTDRPRDLALLAGAPAGPFTQAQDDGDGRRRLQRLLADTAFGATTLDVHEVR</sequence>